<accession>A0ABW3ZGD0</accession>
<dbReference type="InterPro" id="IPR003399">
    <property type="entry name" value="Mce/MlaD"/>
</dbReference>
<dbReference type="Proteomes" id="UP001597135">
    <property type="component" value="Unassembled WGS sequence"/>
</dbReference>
<feature type="domain" description="Mce/MlaD" evidence="8">
    <location>
        <begin position="308"/>
        <end position="399"/>
    </location>
</feature>
<name>A0ABW3ZGD0_9RHOB</name>
<evidence type="ECO:0000256" key="7">
    <source>
        <dbReference type="SAM" id="Phobius"/>
    </source>
</evidence>
<comment type="caution">
    <text evidence="9">The sequence shown here is derived from an EMBL/GenBank/DDBJ whole genome shotgun (WGS) entry which is preliminary data.</text>
</comment>
<dbReference type="InterPro" id="IPR051800">
    <property type="entry name" value="PqiA-PqiB_transport"/>
</dbReference>
<dbReference type="Pfam" id="PF02470">
    <property type="entry name" value="MlaD"/>
    <property type="match status" value="2"/>
</dbReference>
<evidence type="ECO:0000256" key="4">
    <source>
        <dbReference type="ARBA" id="ARBA00022692"/>
    </source>
</evidence>
<keyword evidence="10" id="KW-1185">Reference proteome</keyword>
<reference evidence="10" key="1">
    <citation type="journal article" date="2019" name="Int. J. Syst. Evol. Microbiol.">
        <title>The Global Catalogue of Microorganisms (GCM) 10K type strain sequencing project: providing services to taxonomists for standard genome sequencing and annotation.</title>
        <authorList>
            <consortium name="The Broad Institute Genomics Platform"/>
            <consortium name="The Broad Institute Genome Sequencing Center for Infectious Disease"/>
            <person name="Wu L."/>
            <person name="Ma J."/>
        </authorList>
    </citation>
    <scope>NUCLEOTIDE SEQUENCE [LARGE SCALE GENOMIC DNA]</scope>
    <source>
        <strain evidence="10">CCUG 62953</strain>
    </source>
</reference>
<keyword evidence="5 7" id="KW-1133">Transmembrane helix</keyword>
<dbReference type="PANTHER" id="PTHR30462">
    <property type="entry name" value="INTERMEMBRANE TRANSPORT PROTEIN PQIB-RELATED"/>
    <property type="match status" value="1"/>
</dbReference>
<sequence length="815" mass="85193">MTDQPQSPNEPQPVPIETERRSIWDRASVVWAIPIIALAVALGAAWRNYNAQGPVIEVSFQQAAGITADETQLRFRDISVGTVESVRFGEDLEHVVVGIRVDKALAPYIDADARFWVVRPEVTAQGISGLDTVLSGVYIQGAWDDEPGGTAYRFEGLDTAPLLGANNEGIEFIISSDEGLPAAGTPVLYKGVEVGKVGGSSVNEDGSGVTAPIVIYDPHTAYITSSTRFWDISGFSFSLGAGGAKLNFTSLASLISGGVTFDTLGSGGAPLAEGMTFELFASEEAARDDFLVEGEGEAVSLAMIFPENLSGLSAGAPVELGGLRVGEVTSISGLVDRDRFGDGSVRLIASVRINPGRIGLGEEAGENDLLDYLETRIEEGLRARLTNASLLTGGLKVELALLPDAPPASLDRNRDPLPLIPTADADVTDVTATAQGVLQRVSALPIEEVMTSVTDFLNAATELVASPDLQAAPGEIRGILSSVRGVTDSDGVQGLPDQVAALFEELLSTVDGVSELIETLEEGGLAENVATTAENVATSSERLPALLEEVQAVIAQVQGLGLEALSSELSALLSDADALVSDTETQAIPGELRQLLASVREITESEAVQALPERVSGLVAELEETASGVTGLVAEIETQDTVARLTQAIDDVAAAADGLPGLVEDARAVVSEAAEVDLETLAERASTLLTSVDALVDQPSTRELPAELNGALTQLRETLEELRQGGIVENANAALASARQAADAVANATSVLPRLAADLRQVAAQAGTTLTAYNADSQFSRSTREAIRQVEAAASAIERLARQLERNPNSLILGR</sequence>
<evidence type="ECO:0000256" key="6">
    <source>
        <dbReference type="ARBA" id="ARBA00023136"/>
    </source>
</evidence>
<dbReference type="RefSeq" id="WP_386802151.1">
    <property type="nucleotide sequence ID" value="NZ_JBHTMU010000008.1"/>
</dbReference>
<dbReference type="PANTHER" id="PTHR30462:SF0">
    <property type="entry name" value="INTERMEMBRANE TRANSPORT PROTEIN YEBT"/>
    <property type="match status" value="1"/>
</dbReference>
<evidence type="ECO:0000256" key="5">
    <source>
        <dbReference type="ARBA" id="ARBA00022989"/>
    </source>
</evidence>
<keyword evidence="6 7" id="KW-0472">Membrane</keyword>
<evidence type="ECO:0000256" key="2">
    <source>
        <dbReference type="ARBA" id="ARBA00022475"/>
    </source>
</evidence>
<evidence type="ECO:0000259" key="8">
    <source>
        <dbReference type="Pfam" id="PF02470"/>
    </source>
</evidence>
<keyword evidence="2" id="KW-1003">Cell membrane</keyword>
<organism evidence="9 10">
    <name type="scientific">Litorisediminicola beolgyonensis</name>
    <dbReference type="NCBI Taxonomy" id="1173614"/>
    <lineage>
        <taxon>Bacteria</taxon>
        <taxon>Pseudomonadati</taxon>
        <taxon>Pseudomonadota</taxon>
        <taxon>Alphaproteobacteria</taxon>
        <taxon>Rhodobacterales</taxon>
        <taxon>Paracoccaceae</taxon>
        <taxon>Litorisediminicola</taxon>
    </lineage>
</organism>
<evidence type="ECO:0000313" key="9">
    <source>
        <dbReference type="EMBL" id="MFD1342088.1"/>
    </source>
</evidence>
<evidence type="ECO:0000313" key="10">
    <source>
        <dbReference type="Proteomes" id="UP001597135"/>
    </source>
</evidence>
<dbReference type="EMBL" id="JBHTMU010000008">
    <property type="protein sequence ID" value="MFD1342088.1"/>
    <property type="molecule type" value="Genomic_DNA"/>
</dbReference>
<feature type="transmembrane region" description="Helical" evidence="7">
    <location>
        <begin position="29"/>
        <end position="46"/>
    </location>
</feature>
<keyword evidence="3" id="KW-0997">Cell inner membrane</keyword>
<comment type="subcellular location">
    <subcellularLocation>
        <location evidence="1">Cell inner membrane</location>
    </subcellularLocation>
</comment>
<keyword evidence="4 7" id="KW-0812">Transmembrane</keyword>
<proteinExistence type="predicted"/>
<gene>
    <name evidence="9" type="ORF">ACFQ4E_06630</name>
</gene>
<feature type="domain" description="Mce/MlaD" evidence="8">
    <location>
        <begin position="53"/>
        <end position="139"/>
    </location>
</feature>
<protein>
    <submittedName>
        <fullName evidence="9">MlaD family protein</fullName>
    </submittedName>
</protein>
<evidence type="ECO:0000256" key="3">
    <source>
        <dbReference type="ARBA" id="ARBA00022519"/>
    </source>
</evidence>
<evidence type="ECO:0000256" key="1">
    <source>
        <dbReference type="ARBA" id="ARBA00004533"/>
    </source>
</evidence>